<sequence>MPVKAIPDGYHSITPYLIVKDGNAAVKFYQNAFSAEIILVLNTPDGGIAHAEIKIGDSHIMLAEEYMDMGFVSPETLGGAGVSLMLYLENVDQSFTKAINAGGIELKPVSDQFYGDRAGTLKDPFGHIWTLGTHKEDLSEDEIKQRMMAEFSE</sequence>
<dbReference type="InterPro" id="IPR029068">
    <property type="entry name" value="Glyas_Bleomycin-R_OHBP_Dase"/>
</dbReference>
<dbReference type="InterPro" id="IPR004360">
    <property type="entry name" value="Glyas_Fos-R_dOase_dom"/>
</dbReference>
<dbReference type="Proteomes" id="UP001248581">
    <property type="component" value="Chromosome"/>
</dbReference>
<reference evidence="3" key="1">
    <citation type="submission" date="2023-09" db="EMBL/GenBank/DDBJ databases">
        <authorList>
            <person name="Li S."/>
            <person name="Li X."/>
            <person name="Zhang C."/>
            <person name="Zhao Z."/>
        </authorList>
    </citation>
    <scope>NUCLEOTIDE SEQUENCE [LARGE SCALE GENOMIC DNA]</scope>
    <source>
        <strain evidence="3">SQ345</strain>
    </source>
</reference>
<protein>
    <submittedName>
        <fullName evidence="2">VOC family protein</fullName>
    </submittedName>
</protein>
<feature type="domain" description="VOC" evidence="1">
    <location>
        <begin position="9"/>
        <end position="134"/>
    </location>
</feature>
<dbReference type="EMBL" id="CP134146">
    <property type="protein sequence ID" value="WNC70168.1"/>
    <property type="molecule type" value="Genomic_DNA"/>
</dbReference>
<dbReference type="PANTHER" id="PTHR34109">
    <property type="entry name" value="BNAUNNG04460D PROTEIN-RELATED"/>
    <property type="match status" value="1"/>
</dbReference>
<dbReference type="InterPro" id="IPR037523">
    <property type="entry name" value="VOC_core"/>
</dbReference>
<evidence type="ECO:0000313" key="2">
    <source>
        <dbReference type="EMBL" id="WNC70168.1"/>
    </source>
</evidence>
<dbReference type="RefSeq" id="WP_348389309.1">
    <property type="nucleotide sequence ID" value="NZ_CP134146.1"/>
</dbReference>
<dbReference type="Pfam" id="PF00903">
    <property type="entry name" value="Glyoxalase"/>
    <property type="match status" value="1"/>
</dbReference>
<evidence type="ECO:0000313" key="3">
    <source>
        <dbReference type="Proteomes" id="UP001248581"/>
    </source>
</evidence>
<keyword evidence="3" id="KW-1185">Reference proteome</keyword>
<gene>
    <name evidence="2" type="ORF">RI845_08510</name>
</gene>
<name>A0ABY9TPC2_9GAMM</name>
<proteinExistence type="predicted"/>
<dbReference type="CDD" id="cd07246">
    <property type="entry name" value="VOC_like"/>
    <property type="match status" value="1"/>
</dbReference>
<organism evidence="2 3">
    <name type="scientific">Thalassotalea nanhaiensis</name>
    <dbReference type="NCBI Taxonomy" id="3065648"/>
    <lineage>
        <taxon>Bacteria</taxon>
        <taxon>Pseudomonadati</taxon>
        <taxon>Pseudomonadota</taxon>
        <taxon>Gammaproteobacteria</taxon>
        <taxon>Alteromonadales</taxon>
        <taxon>Colwelliaceae</taxon>
        <taxon>Thalassotalea</taxon>
    </lineage>
</organism>
<dbReference type="PANTHER" id="PTHR34109:SF1">
    <property type="entry name" value="VOC DOMAIN-CONTAINING PROTEIN"/>
    <property type="match status" value="1"/>
</dbReference>
<accession>A0ABY9TPC2</accession>
<evidence type="ECO:0000259" key="1">
    <source>
        <dbReference type="PROSITE" id="PS51819"/>
    </source>
</evidence>
<dbReference type="Gene3D" id="3.30.720.110">
    <property type="match status" value="1"/>
</dbReference>
<dbReference type="Gene3D" id="3.30.720.120">
    <property type="match status" value="1"/>
</dbReference>
<dbReference type="SUPFAM" id="SSF54593">
    <property type="entry name" value="Glyoxalase/Bleomycin resistance protein/Dihydroxybiphenyl dioxygenase"/>
    <property type="match status" value="1"/>
</dbReference>
<dbReference type="PROSITE" id="PS51819">
    <property type="entry name" value="VOC"/>
    <property type="match status" value="1"/>
</dbReference>